<keyword evidence="10" id="KW-1185">Reference proteome</keyword>
<dbReference type="GO" id="GO:0005384">
    <property type="term" value="F:manganese ion transmembrane transporter activity"/>
    <property type="evidence" value="ECO:0007669"/>
    <property type="project" value="UniProtKB-UniRule"/>
</dbReference>
<keyword evidence="3 8" id="KW-0812">Transmembrane</keyword>
<organism evidence="9 10">
    <name type="scientific">Microlunatus antarcticus</name>
    <dbReference type="NCBI Taxonomy" id="53388"/>
    <lineage>
        <taxon>Bacteria</taxon>
        <taxon>Bacillati</taxon>
        <taxon>Actinomycetota</taxon>
        <taxon>Actinomycetes</taxon>
        <taxon>Propionibacteriales</taxon>
        <taxon>Propionibacteriaceae</taxon>
        <taxon>Microlunatus</taxon>
    </lineage>
</organism>
<evidence type="ECO:0000256" key="7">
    <source>
        <dbReference type="ARBA" id="ARBA00023211"/>
    </source>
</evidence>
<name>A0A7W5P5K2_9ACTN</name>
<keyword evidence="5 8" id="KW-0406">Ion transport</keyword>
<keyword evidence="7 8" id="KW-0464">Manganese</keyword>
<feature type="transmembrane region" description="Helical" evidence="8">
    <location>
        <begin position="35"/>
        <end position="58"/>
    </location>
</feature>
<feature type="transmembrane region" description="Helical" evidence="8">
    <location>
        <begin position="135"/>
        <end position="155"/>
    </location>
</feature>
<dbReference type="AlphaFoldDB" id="A0A7W5P5K2"/>
<comment type="subcellular location">
    <subcellularLocation>
        <location evidence="8">Cell membrane</location>
        <topology evidence="8">Multi-pass membrane protein</topology>
    </subcellularLocation>
</comment>
<keyword evidence="2 8" id="KW-1003">Cell membrane</keyword>
<dbReference type="EMBL" id="JACHZG010000001">
    <property type="protein sequence ID" value="MBB3325549.1"/>
    <property type="molecule type" value="Genomic_DNA"/>
</dbReference>
<evidence type="ECO:0000256" key="6">
    <source>
        <dbReference type="ARBA" id="ARBA00023136"/>
    </source>
</evidence>
<evidence type="ECO:0000256" key="1">
    <source>
        <dbReference type="ARBA" id="ARBA00022448"/>
    </source>
</evidence>
<feature type="transmembrane region" description="Helical" evidence="8">
    <location>
        <begin position="109"/>
        <end position="128"/>
    </location>
</feature>
<sequence>MSFFGLLLIAIGVSADAFAVALGKGLHMKTFNLRHALAIALAFGGFQAVMPLLGWLLARQFARYITGVDHWVAFGLLTLIGAKMIWEAVRGGEDDAEDSDTLPVRELLLLAVATSIDALAVGISFAFLPVPVGQAVLLIGVCTFVLSLAGVVLGRRVGKRFGAPAEIAGGVILILIGTRVLLDHTGVL</sequence>
<comment type="caution">
    <text evidence="9">The sequence shown here is derived from an EMBL/GenBank/DDBJ whole genome shotgun (WGS) entry which is preliminary data.</text>
</comment>
<comment type="caution">
    <text evidence="8">Lacks conserved residue(s) required for the propagation of feature annotation.</text>
</comment>
<feature type="transmembrane region" description="Helical" evidence="8">
    <location>
        <begin position="161"/>
        <end position="182"/>
    </location>
</feature>
<dbReference type="PANTHER" id="PTHR35529:SF1">
    <property type="entry name" value="MANGANESE EFFLUX PUMP MNTP-RELATED"/>
    <property type="match status" value="1"/>
</dbReference>
<proteinExistence type="inferred from homology"/>
<gene>
    <name evidence="8" type="primary">mntP</name>
    <name evidence="9" type="ORF">FHX39_000493</name>
</gene>
<evidence type="ECO:0000256" key="8">
    <source>
        <dbReference type="HAMAP-Rule" id="MF_01521"/>
    </source>
</evidence>
<dbReference type="GO" id="GO:0005886">
    <property type="term" value="C:plasma membrane"/>
    <property type="evidence" value="ECO:0007669"/>
    <property type="project" value="UniProtKB-SubCell"/>
</dbReference>
<evidence type="ECO:0000256" key="3">
    <source>
        <dbReference type="ARBA" id="ARBA00022692"/>
    </source>
</evidence>
<evidence type="ECO:0000256" key="5">
    <source>
        <dbReference type="ARBA" id="ARBA00023065"/>
    </source>
</evidence>
<comment type="similarity">
    <text evidence="8">Belongs to the MntP (TC 9.B.29) family.</text>
</comment>
<dbReference type="Proteomes" id="UP000565572">
    <property type="component" value="Unassembled WGS sequence"/>
</dbReference>
<evidence type="ECO:0000256" key="2">
    <source>
        <dbReference type="ARBA" id="ARBA00022475"/>
    </source>
</evidence>
<evidence type="ECO:0000313" key="9">
    <source>
        <dbReference type="EMBL" id="MBB3325549.1"/>
    </source>
</evidence>
<keyword evidence="1 8" id="KW-0813">Transport</keyword>
<evidence type="ECO:0000313" key="10">
    <source>
        <dbReference type="Proteomes" id="UP000565572"/>
    </source>
</evidence>
<comment type="function">
    <text evidence="8">Probably functions as a manganese efflux pump.</text>
</comment>
<dbReference type="HAMAP" id="MF_01521">
    <property type="entry name" value="MntP_pump"/>
    <property type="match status" value="1"/>
</dbReference>
<accession>A0A7W5P5K2</accession>
<dbReference type="InterPro" id="IPR022929">
    <property type="entry name" value="Put_MntP"/>
</dbReference>
<dbReference type="PANTHER" id="PTHR35529">
    <property type="entry name" value="MANGANESE EFFLUX PUMP MNTP-RELATED"/>
    <property type="match status" value="1"/>
</dbReference>
<dbReference type="InterPro" id="IPR003810">
    <property type="entry name" value="Mntp/YtaF"/>
</dbReference>
<dbReference type="Pfam" id="PF02659">
    <property type="entry name" value="Mntp"/>
    <property type="match status" value="1"/>
</dbReference>
<protein>
    <recommendedName>
        <fullName evidence="8">Putative manganese efflux pump MntP</fullName>
    </recommendedName>
</protein>
<dbReference type="RefSeq" id="WP_183336514.1">
    <property type="nucleotide sequence ID" value="NZ_JACHZG010000001.1"/>
</dbReference>
<reference evidence="9 10" key="1">
    <citation type="submission" date="2020-08" db="EMBL/GenBank/DDBJ databases">
        <title>Sequencing the genomes of 1000 actinobacteria strains.</title>
        <authorList>
            <person name="Klenk H.-P."/>
        </authorList>
    </citation>
    <scope>NUCLEOTIDE SEQUENCE [LARGE SCALE GENOMIC DNA]</scope>
    <source>
        <strain evidence="9 10">DSM 11053</strain>
    </source>
</reference>
<keyword evidence="4 8" id="KW-1133">Transmembrane helix</keyword>
<evidence type="ECO:0000256" key="4">
    <source>
        <dbReference type="ARBA" id="ARBA00022989"/>
    </source>
</evidence>
<keyword evidence="6 8" id="KW-0472">Membrane</keyword>